<dbReference type="PROSITE" id="PS51733">
    <property type="entry name" value="BPL_LPL_CATALYTIC"/>
    <property type="match status" value="1"/>
</dbReference>
<dbReference type="Gene3D" id="3.30.930.10">
    <property type="entry name" value="Bira Bifunctional Protein, Domain 2"/>
    <property type="match status" value="1"/>
</dbReference>
<sequence length="243" mass="27021">MQIIKLDATASTNTYLKELSTQTNLNDFTVVMTKNQTAGRGQLNSKWEFEEGKNLAISILKKDLAIPVDKMFVLSISVSLAILEALQTLGVPNLSVKWPNDILSGNSKIGGILIENMLAGSKIKRSIIGFGLNVNQVAFNYAPNASSLINIFGSEQNLENIFGILVDHLHRHLKKPMVDMEERLYKSYESNLFKNGEHSHFMDQDKNMVSGSITGVSKSGKLKVELDDGTLREFGLKEVQQQY</sequence>
<dbReference type="SUPFAM" id="SSF55681">
    <property type="entry name" value="Class II aaRS and biotin synthetases"/>
    <property type="match status" value="1"/>
</dbReference>
<dbReference type="InterPro" id="IPR004408">
    <property type="entry name" value="Biotin_CoA_COase_ligase"/>
</dbReference>
<protein>
    <submittedName>
        <fullName evidence="3">BirA family transcriptional regulator, biotin operon repressor / biotin-[acetyl-CoA-carboxylase] ligase</fullName>
    </submittedName>
</protein>
<organism evidence="3 4">
    <name type="scientific">Maribacter sedimenticola</name>
    <dbReference type="NCBI Taxonomy" id="228956"/>
    <lineage>
        <taxon>Bacteria</taxon>
        <taxon>Pseudomonadati</taxon>
        <taxon>Bacteroidota</taxon>
        <taxon>Flavobacteriia</taxon>
        <taxon>Flavobacteriales</taxon>
        <taxon>Flavobacteriaceae</taxon>
        <taxon>Maribacter</taxon>
    </lineage>
</organism>
<dbReference type="NCBIfam" id="TIGR00121">
    <property type="entry name" value="birA_ligase"/>
    <property type="match status" value="1"/>
</dbReference>
<evidence type="ECO:0000313" key="3">
    <source>
        <dbReference type="EMBL" id="SNR78682.1"/>
    </source>
</evidence>
<dbReference type="Pfam" id="PF03099">
    <property type="entry name" value="BPL_LplA_LipB"/>
    <property type="match status" value="1"/>
</dbReference>
<keyword evidence="4" id="KW-1185">Reference proteome</keyword>
<dbReference type="PANTHER" id="PTHR12835:SF5">
    <property type="entry name" value="BIOTIN--PROTEIN LIGASE"/>
    <property type="match status" value="1"/>
</dbReference>
<feature type="domain" description="BPL/LPL catalytic" evidence="2">
    <location>
        <begin position="1"/>
        <end position="177"/>
    </location>
</feature>
<dbReference type="GO" id="GO:0016874">
    <property type="term" value="F:ligase activity"/>
    <property type="evidence" value="ECO:0007669"/>
    <property type="project" value="UniProtKB-KW"/>
</dbReference>
<evidence type="ECO:0000259" key="2">
    <source>
        <dbReference type="PROSITE" id="PS51733"/>
    </source>
</evidence>
<dbReference type="EMBL" id="FZNV01000010">
    <property type="protein sequence ID" value="SNR78682.1"/>
    <property type="molecule type" value="Genomic_DNA"/>
</dbReference>
<dbReference type="RefSeq" id="WP_089263036.1">
    <property type="nucleotide sequence ID" value="NZ_FZNV01000010.1"/>
</dbReference>
<dbReference type="PANTHER" id="PTHR12835">
    <property type="entry name" value="BIOTIN PROTEIN LIGASE"/>
    <property type="match status" value="1"/>
</dbReference>
<accession>A0ABY1SMA8</accession>
<reference evidence="3 4" key="1">
    <citation type="submission" date="2017-06" db="EMBL/GenBank/DDBJ databases">
        <authorList>
            <person name="Varghese N."/>
            <person name="Submissions S."/>
        </authorList>
    </citation>
    <scope>NUCLEOTIDE SEQUENCE [LARGE SCALE GENOMIC DNA]</scope>
    <source>
        <strain evidence="3 4">DSM 19840</strain>
    </source>
</reference>
<evidence type="ECO:0000313" key="4">
    <source>
        <dbReference type="Proteomes" id="UP000198337"/>
    </source>
</evidence>
<gene>
    <name evidence="3" type="ORF">SAMN04488009_0058</name>
</gene>
<name>A0ABY1SMA8_9FLAO</name>
<keyword evidence="1 3" id="KW-0436">Ligase</keyword>
<dbReference type="InterPro" id="IPR004143">
    <property type="entry name" value="BPL_LPL_catalytic"/>
</dbReference>
<dbReference type="InterPro" id="IPR045864">
    <property type="entry name" value="aa-tRNA-synth_II/BPL/LPL"/>
</dbReference>
<dbReference type="Proteomes" id="UP000198337">
    <property type="component" value="Unassembled WGS sequence"/>
</dbReference>
<proteinExistence type="predicted"/>
<comment type="caution">
    <text evidence="3">The sequence shown here is derived from an EMBL/GenBank/DDBJ whole genome shotgun (WGS) entry which is preliminary data.</text>
</comment>
<evidence type="ECO:0000256" key="1">
    <source>
        <dbReference type="ARBA" id="ARBA00022598"/>
    </source>
</evidence>
<dbReference type="CDD" id="cd16442">
    <property type="entry name" value="BPL"/>
    <property type="match status" value="1"/>
</dbReference>